<dbReference type="RefSeq" id="WP_076463452.1">
    <property type="nucleotide sequence ID" value="NZ_FTMN01000006.1"/>
</dbReference>
<keyword evidence="1" id="KW-0812">Transmembrane</keyword>
<dbReference type="Proteomes" id="UP000186895">
    <property type="component" value="Unassembled WGS sequence"/>
</dbReference>
<evidence type="ECO:0000313" key="3">
    <source>
        <dbReference type="EMBL" id="SIQ60218.1"/>
    </source>
</evidence>
<dbReference type="Pfam" id="PF13795">
    <property type="entry name" value="HupE_UreJ_2"/>
    <property type="match status" value="1"/>
</dbReference>
<reference evidence="4" key="1">
    <citation type="submission" date="2017-01" db="EMBL/GenBank/DDBJ databases">
        <authorList>
            <person name="Varghese N."/>
            <person name="Submissions S."/>
        </authorList>
    </citation>
    <scope>NUCLEOTIDE SEQUENCE [LARGE SCALE GENOMIC DNA]</scope>
    <source>
        <strain evidence="4">DSM 7027</strain>
    </source>
</reference>
<feature type="chain" id="PRO_5011958375" evidence="2">
    <location>
        <begin position="23"/>
        <end position="323"/>
    </location>
</feature>
<protein>
    <submittedName>
        <fullName evidence="3">Hydrogenase/urease accessory protein HupE</fullName>
    </submittedName>
</protein>
<feature type="transmembrane region" description="Helical" evidence="1">
    <location>
        <begin position="174"/>
        <end position="194"/>
    </location>
</feature>
<feature type="transmembrane region" description="Helical" evidence="1">
    <location>
        <begin position="226"/>
        <end position="250"/>
    </location>
</feature>
<evidence type="ECO:0000256" key="1">
    <source>
        <dbReference type="SAM" id="Phobius"/>
    </source>
</evidence>
<feature type="transmembrane region" description="Helical" evidence="1">
    <location>
        <begin position="200"/>
        <end position="219"/>
    </location>
</feature>
<keyword evidence="4" id="KW-1185">Reference proteome</keyword>
<keyword evidence="1" id="KW-0472">Membrane</keyword>
<dbReference type="STRING" id="49186.SAMN05421647_106183"/>
<name>A0A1N6U3I8_9GAMM</name>
<keyword evidence="2" id="KW-0732">Signal</keyword>
<accession>A0A1N6U3I8</accession>
<evidence type="ECO:0000256" key="2">
    <source>
        <dbReference type="SAM" id="SignalP"/>
    </source>
</evidence>
<feature type="transmembrane region" description="Helical" evidence="1">
    <location>
        <begin position="149"/>
        <end position="167"/>
    </location>
</feature>
<dbReference type="AlphaFoldDB" id="A0A1N6U3I8"/>
<feature type="transmembrane region" description="Helical" evidence="1">
    <location>
        <begin position="262"/>
        <end position="288"/>
    </location>
</feature>
<keyword evidence="1" id="KW-1133">Transmembrane helix</keyword>
<dbReference type="InterPro" id="IPR032809">
    <property type="entry name" value="Put_HupE_UreJ"/>
</dbReference>
<gene>
    <name evidence="3" type="ORF">SAMN05421647_106183</name>
</gene>
<evidence type="ECO:0000313" key="4">
    <source>
        <dbReference type="Proteomes" id="UP000186895"/>
    </source>
</evidence>
<feature type="signal peptide" evidence="2">
    <location>
        <begin position="1"/>
        <end position="22"/>
    </location>
</feature>
<proteinExistence type="predicted"/>
<organism evidence="3 4">
    <name type="scientific">Marinobacterium stanieri</name>
    <dbReference type="NCBI Taxonomy" id="49186"/>
    <lineage>
        <taxon>Bacteria</taxon>
        <taxon>Pseudomonadati</taxon>
        <taxon>Pseudomonadota</taxon>
        <taxon>Gammaproteobacteria</taxon>
        <taxon>Oceanospirillales</taxon>
        <taxon>Oceanospirillaceae</taxon>
        <taxon>Marinobacterium</taxon>
    </lineage>
</organism>
<sequence length="323" mass="35767">MLNTVSRLLLALLLMLPGLAEAHDARPLFIQINETATDAQPNHQYLLKMQVPPSVEAGNRPYMRVPDNCRHQTFGQVVQLNCAQPLNGQALEINYPSHNPSISTLIRLSLLSGAQYQTLLSPSEQYWQVPVEPDTTAIIHEYTRMGVEHILVGWDHLLFLVCLLLITGTLKRTLITISGFTLSHSLTLVLTTLGVIQVPIAPVEAVIALSILFLAAEILRGRRDTLAWHYPVTVSTLFGLIHGFGFAAVLQDIGLPQAELTTALLFFNIGVEIGQILFVLLVVAQLALLRQWQGFPLQQLQRILIFSTGSLAAFWTLERIAGF</sequence>
<dbReference type="EMBL" id="FTMN01000006">
    <property type="protein sequence ID" value="SIQ60218.1"/>
    <property type="molecule type" value="Genomic_DNA"/>
</dbReference>